<accession>A0A0L8HFQ8</accession>
<reference evidence="1" key="1">
    <citation type="submission" date="2015-07" db="EMBL/GenBank/DDBJ databases">
        <title>MeaNS - Measles Nucleotide Surveillance Program.</title>
        <authorList>
            <person name="Tran T."/>
            <person name="Druce J."/>
        </authorList>
    </citation>
    <scope>NUCLEOTIDE SEQUENCE</scope>
    <source>
        <strain evidence="1">UCB-OBI-ISO-001</strain>
        <tissue evidence="1">Gonad</tissue>
    </source>
</reference>
<dbReference type="AlphaFoldDB" id="A0A0L8HFQ8"/>
<proteinExistence type="predicted"/>
<gene>
    <name evidence="1" type="ORF">OCBIM_22015616mg</name>
</gene>
<organism evidence="1">
    <name type="scientific">Octopus bimaculoides</name>
    <name type="common">California two-spotted octopus</name>
    <dbReference type="NCBI Taxonomy" id="37653"/>
    <lineage>
        <taxon>Eukaryota</taxon>
        <taxon>Metazoa</taxon>
        <taxon>Spiralia</taxon>
        <taxon>Lophotrochozoa</taxon>
        <taxon>Mollusca</taxon>
        <taxon>Cephalopoda</taxon>
        <taxon>Coleoidea</taxon>
        <taxon>Octopodiformes</taxon>
        <taxon>Octopoda</taxon>
        <taxon>Incirrata</taxon>
        <taxon>Octopodidae</taxon>
        <taxon>Octopus</taxon>
    </lineage>
</organism>
<sequence>MKTPFQSHQIKRIIFYGCCQTLDFVIIRRVSPMIICASFSVPCHYSFWKGSFSSGICIQSQIDTGWAIFSLFN</sequence>
<protein>
    <submittedName>
        <fullName evidence="1">Uncharacterized protein</fullName>
    </submittedName>
</protein>
<dbReference type="EMBL" id="KQ418269">
    <property type="protein sequence ID" value="KOF88047.1"/>
    <property type="molecule type" value="Genomic_DNA"/>
</dbReference>
<name>A0A0L8HFQ8_OCTBM</name>
<evidence type="ECO:0000313" key="1">
    <source>
        <dbReference type="EMBL" id="KOF88047.1"/>
    </source>
</evidence>